<evidence type="ECO:0000256" key="4">
    <source>
        <dbReference type="ARBA" id="ARBA00022679"/>
    </source>
</evidence>
<keyword evidence="7" id="KW-1133">Transmembrane helix</keyword>
<evidence type="ECO:0000256" key="9">
    <source>
        <dbReference type="ARBA" id="ARBA00023136"/>
    </source>
</evidence>
<comment type="similarity">
    <text evidence="2">Belongs to the glycosyltransferase 31 family.</text>
</comment>
<dbReference type="WBParaSite" id="ASIM_0001500401-mRNA-1">
    <property type="protein sequence ID" value="ASIM_0001500401-mRNA-1"/>
    <property type="gene ID" value="ASIM_0001500401"/>
</dbReference>
<dbReference type="GO" id="GO:0016758">
    <property type="term" value="F:hexosyltransferase activity"/>
    <property type="evidence" value="ECO:0007669"/>
    <property type="project" value="InterPro"/>
</dbReference>
<accession>A0A0M3K276</accession>
<dbReference type="Pfam" id="PF01762">
    <property type="entry name" value="Galactosyl_T"/>
    <property type="match status" value="1"/>
</dbReference>
<dbReference type="AlphaFoldDB" id="A0A0M3K276"/>
<keyword evidence="4" id="KW-0808">Transferase</keyword>
<evidence type="ECO:0000256" key="1">
    <source>
        <dbReference type="ARBA" id="ARBA00004323"/>
    </source>
</evidence>
<dbReference type="Proteomes" id="UP000267096">
    <property type="component" value="Unassembled WGS sequence"/>
</dbReference>
<evidence type="ECO:0000256" key="3">
    <source>
        <dbReference type="ARBA" id="ARBA00022676"/>
    </source>
</evidence>
<gene>
    <name evidence="10" type="ORF">ASIM_LOCUS14414</name>
</gene>
<keyword evidence="9" id="KW-0472">Membrane</keyword>
<evidence type="ECO:0000256" key="2">
    <source>
        <dbReference type="ARBA" id="ARBA00008661"/>
    </source>
</evidence>
<name>A0A0M3K276_ANISI</name>
<comment type="subcellular location">
    <subcellularLocation>
        <location evidence="1">Golgi apparatus membrane</location>
        <topology evidence="1">Single-pass type II membrane protein</topology>
    </subcellularLocation>
</comment>
<evidence type="ECO:0000313" key="11">
    <source>
        <dbReference type="Proteomes" id="UP000267096"/>
    </source>
</evidence>
<organism evidence="12">
    <name type="scientific">Anisakis simplex</name>
    <name type="common">Herring worm</name>
    <dbReference type="NCBI Taxonomy" id="6269"/>
    <lineage>
        <taxon>Eukaryota</taxon>
        <taxon>Metazoa</taxon>
        <taxon>Ecdysozoa</taxon>
        <taxon>Nematoda</taxon>
        <taxon>Chromadorea</taxon>
        <taxon>Rhabditida</taxon>
        <taxon>Spirurina</taxon>
        <taxon>Ascaridomorpha</taxon>
        <taxon>Ascaridoidea</taxon>
        <taxon>Anisakidae</taxon>
        <taxon>Anisakis</taxon>
        <taxon>Anisakis simplex complex</taxon>
    </lineage>
</organism>
<dbReference type="EMBL" id="UYRR01031745">
    <property type="protein sequence ID" value="VDK52325.1"/>
    <property type="molecule type" value="Genomic_DNA"/>
</dbReference>
<dbReference type="GO" id="GO:0000139">
    <property type="term" value="C:Golgi membrane"/>
    <property type="evidence" value="ECO:0007669"/>
    <property type="project" value="UniProtKB-SubCell"/>
</dbReference>
<keyword evidence="3" id="KW-0328">Glycosyltransferase</keyword>
<evidence type="ECO:0000256" key="6">
    <source>
        <dbReference type="ARBA" id="ARBA00022968"/>
    </source>
</evidence>
<evidence type="ECO:0000313" key="12">
    <source>
        <dbReference type="WBParaSite" id="ASIM_0001500401-mRNA-1"/>
    </source>
</evidence>
<keyword evidence="6" id="KW-0735">Signal-anchor</keyword>
<evidence type="ECO:0000256" key="7">
    <source>
        <dbReference type="ARBA" id="ARBA00022989"/>
    </source>
</evidence>
<protein>
    <submittedName>
        <fullName evidence="12">Hexosyltransferase</fullName>
    </submittedName>
</protein>
<keyword evidence="11" id="KW-1185">Reference proteome</keyword>
<dbReference type="OrthoDB" id="6355886at2759"/>
<keyword evidence="5" id="KW-0812">Transmembrane</keyword>
<evidence type="ECO:0000313" key="10">
    <source>
        <dbReference type="EMBL" id="VDK52325.1"/>
    </source>
</evidence>
<dbReference type="InterPro" id="IPR002659">
    <property type="entry name" value="Glyco_trans_31"/>
</dbReference>
<sequence>MFALGTELSGEISNETLIESDTYHDLLIIDMIDSYSNLTIKTIATLRWASIYCTKAVVLYNVGIRS</sequence>
<reference evidence="10 11" key="2">
    <citation type="submission" date="2018-11" db="EMBL/GenBank/DDBJ databases">
        <authorList>
            <consortium name="Pathogen Informatics"/>
        </authorList>
    </citation>
    <scope>NUCLEOTIDE SEQUENCE [LARGE SCALE GENOMIC DNA]</scope>
</reference>
<evidence type="ECO:0000256" key="5">
    <source>
        <dbReference type="ARBA" id="ARBA00022692"/>
    </source>
</evidence>
<proteinExistence type="inferred from homology"/>
<reference evidence="12" key="1">
    <citation type="submission" date="2017-02" db="UniProtKB">
        <authorList>
            <consortium name="WormBaseParasite"/>
        </authorList>
    </citation>
    <scope>IDENTIFICATION</scope>
</reference>
<evidence type="ECO:0000256" key="8">
    <source>
        <dbReference type="ARBA" id="ARBA00023034"/>
    </source>
</evidence>
<keyword evidence="8" id="KW-0333">Golgi apparatus</keyword>